<dbReference type="GeneID" id="17299605"/>
<gene>
    <name evidence="8" type="ORF">GUITHDRAFT_163984</name>
</gene>
<reference evidence="9" key="3">
    <citation type="submission" date="2015-06" db="UniProtKB">
        <authorList>
            <consortium name="EnsemblProtists"/>
        </authorList>
    </citation>
    <scope>IDENTIFICATION</scope>
</reference>
<evidence type="ECO:0000313" key="9">
    <source>
        <dbReference type="EnsemblProtists" id="EKX42977"/>
    </source>
</evidence>
<dbReference type="PANTHER" id="PTHR33281:SF19">
    <property type="entry name" value="VOLTAGE-DEPENDENT ANION CHANNEL-FORMING PROTEIN YNEE"/>
    <property type="match status" value="1"/>
</dbReference>
<dbReference type="EnsemblProtists" id="EKX42977">
    <property type="protein sequence ID" value="EKX42977"/>
    <property type="gene ID" value="GUITHDRAFT_163984"/>
</dbReference>
<evidence type="ECO:0000313" key="8">
    <source>
        <dbReference type="EMBL" id="EKX42977.1"/>
    </source>
</evidence>
<keyword evidence="10" id="KW-1185">Reference proteome</keyword>
<dbReference type="InterPro" id="IPR044669">
    <property type="entry name" value="YneE/VCCN1/2-like"/>
</dbReference>
<dbReference type="PaxDb" id="55529-EKX42977"/>
<reference evidence="8 10" key="1">
    <citation type="journal article" date="2012" name="Nature">
        <title>Algal genomes reveal evolutionary mosaicism and the fate of nucleomorphs.</title>
        <authorList>
            <consortium name="DOE Joint Genome Institute"/>
            <person name="Curtis B.A."/>
            <person name="Tanifuji G."/>
            <person name="Burki F."/>
            <person name="Gruber A."/>
            <person name="Irimia M."/>
            <person name="Maruyama S."/>
            <person name="Arias M.C."/>
            <person name="Ball S.G."/>
            <person name="Gile G.H."/>
            <person name="Hirakawa Y."/>
            <person name="Hopkins J.F."/>
            <person name="Kuo A."/>
            <person name="Rensing S.A."/>
            <person name="Schmutz J."/>
            <person name="Symeonidi A."/>
            <person name="Elias M."/>
            <person name="Eveleigh R.J."/>
            <person name="Herman E.K."/>
            <person name="Klute M.J."/>
            <person name="Nakayama T."/>
            <person name="Obornik M."/>
            <person name="Reyes-Prieto A."/>
            <person name="Armbrust E.V."/>
            <person name="Aves S.J."/>
            <person name="Beiko R.G."/>
            <person name="Coutinho P."/>
            <person name="Dacks J.B."/>
            <person name="Durnford D.G."/>
            <person name="Fast N.M."/>
            <person name="Green B.R."/>
            <person name="Grisdale C.J."/>
            <person name="Hempel F."/>
            <person name="Henrissat B."/>
            <person name="Hoppner M.P."/>
            <person name="Ishida K."/>
            <person name="Kim E."/>
            <person name="Koreny L."/>
            <person name="Kroth P.G."/>
            <person name="Liu Y."/>
            <person name="Malik S.B."/>
            <person name="Maier U.G."/>
            <person name="McRose D."/>
            <person name="Mock T."/>
            <person name="Neilson J.A."/>
            <person name="Onodera N.T."/>
            <person name="Poole A.M."/>
            <person name="Pritham E.J."/>
            <person name="Richards T.A."/>
            <person name="Rocap G."/>
            <person name="Roy S.W."/>
            <person name="Sarai C."/>
            <person name="Schaack S."/>
            <person name="Shirato S."/>
            <person name="Slamovits C.H."/>
            <person name="Spencer D.F."/>
            <person name="Suzuki S."/>
            <person name="Worden A.Z."/>
            <person name="Zauner S."/>
            <person name="Barry K."/>
            <person name="Bell C."/>
            <person name="Bharti A.K."/>
            <person name="Crow J.A."/>
            <person name="Grimwood J."/>
            <person name="Kramer R."/>
            <person name="Lindquist E."/>
            <person name="Lucas S."/>
            <person name="Salamov A."/>
            <person name="McFadden G.I."/>
            <person name="Lane C.E."/>
            <person name="Keeling P.J."/>
            <person name="Gray M.W."/>
            <person name="Grigoriev I.V."/>
            <person name="Archibald J.M."/>
        </authorList>
    </citation>
    <scope>NUCLEOTIDE SEQUENCE</scope>
    <source>
        <strain evidence="8 10">CCMP2712</strain>
    </source>
</reference>
<evidence type="ECO:0000313" key="10">
    <source>
        <dbReference type="Proteomes" id="UP000011087"/>
    </source>
</evidence>
<dbReference type="EMBL" id="JH993013">
    <property type="protein sequence ID" value="EKX42977.1"/>
    <property type="molecule type" value="Genomic_DNA"/>
</dbReference>
<keyword evidence="3" id="KW-1003">Cell membrane</keyword>
<evidence type="ECO:0000256" key="1">
    <source>
        <dbReference type="ARBA" id="ARBA00004651"/>
    </source>
</evidence>
<dbReference type="GO" id="GO:0005886">
    <property type="term" value="C:plasma membrane"/>
    <property type="evidence" value="ECO:0007669"/>
    <property type="project" value="UniProtKB-SubCell"/>
</dbReference>
<keyword evidence="6" id="KW-0406">Ion transport</keyword>
<evidence type="ECO:0000256" key="6">
    <source>
        <dbReference type="ARBA" id="ARBA00023065"/>
    </source>
</evidence>
<dbReference type="AlphaFoldDB" id="L1J3T0"/>
<evidence type="ECO:0000256" key="5">
    <source>
        <dbReference type="ARBA" id="ARBA00022989"/>
    </source>
</evidence>
<dbReference type="OrthoDB" id="1368at2759"/>
<accession>L1J3T0</accession>
<keyword evidence="5" id="KW-1133">Transmembrane helix</keyword>
<evidence type="ECO:0000256" key="4">
    <source>
        <dbReference type="ARBA" id="ARBA00022692"/>
    </source>
</evidence>
<keyword evidence="7" id="KW-0472">Membrane</keyword>
<organism evidence="8">
    <name type="scientific">Guillardia theta (strain CCMP2712)</name>
    <name type="common">Cryptophyte</name>
    <dbReference type="NCBI Taxonomy" id="905079"/>
    <lineage>
        <taxon>Eukaryota</taxon>
        <taxon>Cryptophyceae</taxon>
        <taxon>Pyrenomonadales</taxon>
        <taxon>Geminigeraceae</taxon>
        <taxon>Guillardia</taxon>
    </lineage>
</organism>
<sequence>MEIEEGRGKEKQGMNEVQTVPVSNCNTVLKKPTCRKGQDEWERDWEWKPLREIRSRYGNEDVGNGSAGLKEGSHSLLDEDSIGLGEAAVAWSFSHLPPSHLTPARLSQHRHETKMVVQTQQDNPDKFVRSTRATSTLFLVEDLTTDDGLQLWGKELRNARSNWVSDIMTTGRSRVLSKISGRLAISTLWASAVAVFFSLSPQEWRIQEIFEVPGYFSYCCAAFLSHQLMDRWPHELVGGFLAILLVFRTDQAYDRFWEGRQQWATLAGELRCWLTCQRFLLPSSSTERGTKPCGAGGGGGKGVWDGRVTGQQVVFETFDVKRSRSTFWYDTIDSIMGANNMPVTLLTSLSCSIKDLLQEEDASRGQIWDRMETSISGLANVISECEKLKCTPIPLSYSRHTSRFFTLFSLTLPFALVETTTPFLVTPIVAGVSWILFSVEEIGHVIEEPFGNGLAQETLATAQSGV</sequence>
<dbReference type="STRING" id="905079.L1J3T0"/>
<evidence type="ECO:0000256" key="2">
    <source>
        <dbReference type="ARBA" id="ARBA00022448"/>
    </source>
</evidence>
<keyword evidence="2" id="KW-0813">Transport</keyword>
<reference evidence="10" key="2">
    <citation type="submission" date="2012-11" db="EMBL/GenBank/DDBJ databases">
        <authorList>
            <person name="Kuo A."/>
            <person name="Curtis B.A."/>
            <person name="Tanifuji G."/>
            <person name="Burki F."/>
            <person name="Gruber A."/>
            <person name="Irimia M."/>
            <person name="Maruyama S."/>
            <person name="Arias M.C."/>
            <person name="Ball S.G."/>
            <person name="Gile G.H."/>
            <person name="Hirakawa Y."/>
            <person name="Hopkins J.F."/>
            <person name="Rensing S.A."/>
            <person name="Schmutz J."/>
            <person name="Symeonidi A."/>
            <person name="Elias M."/>
            <person name="Eveleigh R.J."/>
            <person name="Herman E.K."/>
            <person name="Klute M.J."/>
            <person name="Nakayama T."/>
            <person name="Obornik M."/>
            <person name="Reyes-Prieto A."/>
            <person name="Armbrust E.V."/>
            <person name="Aves S.J."/>
            <person name="Beiko R.G."/>
            <person name="Coutinho P."/>
            <person name="Dacks J.B."/>
            <person name="Durnford D.G."/>
            <person name="Fast N.M."/>
            <person name="Green B.R."/>
            <person name="Grisdale C."/>
            <person name="Hempe F."/>
            <person name="Henrissat B."/>
            <person name="Hoppner M.P."/>
            <person name="Ishida K.-I."/>
            <person name="Kim E."/>
            <person name="Koreny L."/>
            <person name="Kroth P.G."/>
            <person name="Liu Y."/>
            <person name="Malik S.-B."/>
            <person name="Maier U.G."/>
            <person name="McRose D."/>
            <person name="Mock T."/>
            <person name="Neilson J.A."/>
            <person name="Onodera N.T."/>
            <person name="Poole A.M."/>
            <person name="Pritham E.J."/>
            <person name="Richards T.A."/>
            <person name="Rocap G."/>
            <person name="Roy S.W."/>
            <person name="Sarai C."/>
            <person name="Schaack S."/>
            <person name="Shirato S."/>
            <person name="Slamovits C.H."/>
            <person name="Spencer D.F."/>
            <person name="Suzuki S."/>
            <person name="Worden A.Z."/>
            <person name="Zauner S."/>
            <person name="Barry K."/>
            <person name="Bell C."/>
            <person name="Bharti A.K."/>
            <person name="Crow J.A."/>
            <person name="Grimwood J."/>
            <person name="Kramer R."/>
            <person name="Lindquist E."/>
            <person name="Lucas S."/>
            <person name="Salamov A."/>
            <person name="McFadden G.I."/>
            <person name="Lane C.E."/>
            <person name="Keeling P.J."/>
            <person name="Gray M.W."/>
            <person name="Grigoriev I.V."/>
            <person name="Archibald J.M."/>
        </authorList>
    </citation>
    <scope>NUCLEOTIDE SEQUENCE</scope>
    <source>
        <strain evidence="10">CCMP2712</strain>
    </source>
</reference>
<protein>
    <submittedName>
        <fullName evidence="8 9">Uncharacterized protein</fullName>
    </submittedName>
</protein>
<dbReference type="Proteomes" id="UP000011087">
    <property type="component" value="Unassembled WGS sequence"/>
</dbReference>
<dbReference type="PANTHER" id="PTHR33281">
    <property type="entry name" value="UPF0187 PROTEIN YNEE"/>
    <property type="match status" value="1"/>
</dbReference>
<dbReference type="eggNOG" id="ENOG502S1AQ">
    <property type="taxonomic scope" value="Eukaryota"/>
</dbReference>
<dbReference type="Pfam" id="PF25539">
    <property type="entry name" value="Bestrophin_2"/>
    <property type="match status" value="2"/>
</dbReference>
<comment type="subcellular location">
    <subcellularLocation>
        <location evidence="1">Cell membrane</location>
        <topology evidence="1">Multi-pass membrane protein</topology>
    </subcellularLocation>
</comment>
<dbReference type="KEGG" id="gtt:GUITHDRAFT_163984"/>
<evidence type="ECO:0000256" key="3">
    <source>
        <dbReference type="ARBA" id="ARBA00022475"/>
    </source>
</evidence>
<dbReference type="HOGENOM" id="CLU_587211_0_0_1"/>
<keyword evidence="4" id="KW-0812">Transmembrane</keyword>
<dbReference type="GO" id="GO:0005254">
    <property type="term" value="F:chloride channel activity"/>
    <property type="evidence" value="ECO:0007669"/>
    <property type="project" value="InterPro"/>
</dbReference>
<proteinExistence type="predicted"/>
<evidence type="ECO:0000256" key="7">
    <source>
        <dbReference type="ARBA" id="ARBA00023136"/>
    </source>
</evidence>
<name>L1J3T0_GUITC</name>
<dbReference type="RefSeq" id="XP_005829957.1">
    <property type="nucleotide sequence ID" value="XM_005829900.1"/>
</dbReference>